<evidence type="ECO:0000313" key="9">
    <source>
        <dbReference type="EMBL" id="AGF76950.1"/>
    </source>
</evidence>
<dbReference type="PANTHER" id="PTHR30176">
    <property type="entry name" value="FERREDOXIN-TYPE PROTEIN NAPH"/>
    <property type="match status" value="1"/>
</dbReference>
<evidence type="ECO:0000313" key="10">
    <source>
        <dbReference type="Proteomes" id="UP000011721"/>
    </source>
</evidence>
<dbReference type="GO" id="GO:0051539">
    <property type="term" value="F:4 iron, 4 sulfur cluster binding"/>
    <property type="evidence" value="ECO:0007669"/>
    <property type="project" value="UniProtKB-KW"/>
</dbReference>
<accession>M1PB11</accession>
<feature type="domain" description="4Fe-4S ferredoxin-type" evidence="8">
    <location>
        <begin position="256"/>
        <end position="279"/>
    </location>
</feature>
<evidence type="ECO:0000256" key="7">
    <source>
        <dbReference type="SAM" id="Phobius"/>
    </source>
</evidence>
<dbReference type="eggNOG" id="COG0348">
    <property type="taxonomic scope" value="Bacteria"/>
</dbReference>
<proteinExistence type="predicted"/>
<dbReference type="OrthoDB" id="9784262at2"/>
<name>M1PB11_DESSD</name>
<dbReference type="SUPFAM" id="SSF54862">
    <property type="entry name" value="4Fe-4S ferredoxins"/>
    <property type="match status" value="1"/>
</dbReference>
<dbReference type="EMBL" id="CP003985">
    <property type="protein sequence ID" value="AGF76950.1"/>
    <property type="molecule type" value="Genomic_DNA"/>
</dbReference>
<keyword evidence="4" id="KW-0249">Electron transport</keyword>
<evidence type="ECO:0000259" key="8">
    <source>
        <dbReference type="PROSITE" id="PS51379"/>
    </source>
</evidence>
<dbReference type="InterPro" id="IPR017896">
    <property type="entry name" value="4Fe4S_Fe-S-bd"/>
</dbReference>
<dbReference type="GO" id="GO:0046872">
    <property type="term" value="F:metal ion binding"/>
    <property type="evidence" value="ECO:0007669"/>
    <property type="project" value="UniProtKB-KW"/>
</dbReference>
<evidence type="ECO:0000256" key="5">
    <source>
        <dbReference type="ARBA" id="ARBA00023004"/>
    </source>
</evidence>
<dbReference type="HOGENOM" id="CLU_033147_1_0_7"/>
<sequence length="305" mass="33646">MEFVRKWVQALFFLITNGYWNFPVTKGIYQGPLKVICSPGLNCYSCPAATSYCPLGALQQLMGGIRLALENGQMYVGFYVIGAMGAIGSFVGRMVCGWACPFGLFQELLHKIPSPKFGIWRPLRFIKYALLLFMIVLLPLFAVDAFGFGQTWFCKYVCPAGTLEAGLPMLILQPDLRASLGMLFLNKLVILIFFVSWSIVASRPFCRTACPLGAFYALFSKTKLVKLRLDTDRCTNCEACHPVCPMGVHFNESPDDMECISCLACSKACKFNAISLEIGGIPLSNQAPYRPQKGSTGTIATRIEG</sequence>
<dbReference type="Gene3D" id="3.30.70.20">
    <property type="match status" value="1"/>
</dbReference>
<dbReference type="PROSITE" id="PS00198">
    <property type="entry name" value="4FE4S_FER_1"/>
    <property type="match status" value="1"/>
</dbReference>
<dbReference type="AlphaFoldDB" id="M1PB11"/>
<evidence type="ECO:0000256" key="4">
    <source>
        <dbReference type="ARBA" id="ARBA00022982"/>
    </source>
</evidence>
<evidence type="ECO:0000256" key="2">
    <source>
        <dbReference type="ARBA" id="ARBA00022485"/>
    </source>
</evidence>
<dbReference type="RefSeq" id="WP_015402648.1">
    <property type="nucleotide sequence ID" value="NC_020304.1"/>
</dbReference>
<dbReference type="GO" id="GO:0005886">
    <property type="term" value="C:plasma membrane"/>
    <property type="evidence" value="ECO:0007669"/>
    <property type="project" value="TreeGrafter"/>
</dbReference>
<keyword evidence="5" id="KW-0408">Iron</keyword>
<dbReference type="KEGG" id="dsf:UWK_00365"/>
<dbReference type="Pfam" id="PF12801">
    <property type="entry name" value="Fer4_5"/>
    <property type="match status" value="4"/>
</dbReference>
<dbReference type="InterPro" id="IPR017900">
    <property type="entry name" value="4Fe4S_Fe_S_CS"/>
</dbReference>
<gene>
    <name evidence="9" type="ordered locus">UWK_00365</name>
</gene>
<dbReference type="InterPro" id="IPR051684">
    <property type="entry name" value="Electron_Trans/Redox"/>
</dbReference>
<feature type="domain" description="4Fe-4S ferredoxin-type" evidence="8">
    <location>
        <begin position="225"/>
        <end position="255"/>
    </location>
</feature>
<reference evidence="10" key="1">
    <citation type="journal article" date="2013" name="Stand. Genomic Sci.">
        <title>Complete genome sequence of Desulfocapsa sulfexigens, a marine deltaproteobacterium specialized in disproportionating inorganic sulfur compounds.</title>
        <authorList>
            <person name="Finster K.W."/>
            <person name="Kjeldsen K.U."/>
            <person name="Kube M."/>
            <person name="Reinhardt R."/>
            <person name="Mussmann M."/>
            <person name="Amann R."/>
            <person name="Schreiber L."/>
        </authorList>
    </citation>
    <scope>NUCLEOTIDE SEQUENCE [LARGE SCALE GENOMIC DNA]</scope>
    <source>
        <strain evidence="10">DSM 10523 / SB164P1</strain>
    </source>
</reference>
<keyword evidence="1" id="KW-0813">Transport</keyword>
<dbReference type="Proteomes" id="UP000011721">
    <property type="component" value="Chromosome"/>
</dbReference>
<dbReference type="STRING" id="1167006.UWK_00365"/>
<keyword evidence="6" id="KW-0411">Iron-sulfur</keyword>
<evidence type="ECO:0000256" key="6">
    <source>
        <dbReference type="ARBA" id="ARBA00023014"/>
    </source>
</evidence>
<evidence type="ECO:0000256" key="3">
    <source>
        <dbReference type="ARBA" id="ARBA00022723"/>
    </source>
</evidence>
<dbReference type="PANTHER" id="PTHR30176:SF3">
    <property type="entry name" value="FERREDOXIN-TYPE PROTEIN NAPH"/>
    <property type="match status" value="1"/>
</dbReference>
<keyword evidence="7" id="KW-1133">Transmembrane helix</keyword>
<dbReference type="PROSITE" id="PS51379">
    <property type="entry name" value="4FE4S_FER_2"/>
    <property type="match status" value="2"/>
</dbReference>
<keyword evidence="10" id="KW-1185">Reference proteome</keyword>
<feature type="transmembrane region" description="Helical" evidence="7">
    <location>
        <begin position="76"/>
        <end position="104"/>
    </location>
</feature>
<feature type="transmembrane region" description="Helical" evidence="7">
    <location>
        <begin position="178"/>
        <end position="200"/>
    </location>
</feature>
<feature type="transmembrane region" description="Helical" evidence="7">
    <location>
        <begin position="125"/>
        <end position="143"/>
    </location>
</feature>
<keyword evidence="7" id="KW-0812">Transmembrane</keyword>
<dbReference type="Pfam" id="PF00037">
    <property type="entry name" value="Fer4"/>
    <property type="match status" value="1"/>
</dbReference>
<keyword evidence="2" id="KW-0004">4Fe-4S</keyword>
<keyword evidence="3" id="KW-0479">Metal-binding</keyword>
<evidence type="ECO:0000256" key="1">
    <source>
        <dbReference type="ARBA" id="ARBA00022448"/>
    </source>
</evidence>
<protein>
    <recommendedName>
        <fullName evidence="8">4Fe-4S ferredoxin-type domain-containing protein</fullName>
    </recommendedName>
</protein>
<organism evidence="9 10">
    <name type="scientific">Desulfocapsa sulfexigens (strain DSM 10523 / SB164P1)</name>
    <dbReference type="NCBI Taxonomy" id="1167006"/>
    <lineage>
        <taxon>Bacteria</taxon>
        <taxon>Pseudomonadati</taxon>
        <taxon>Thermodesulfobacteriota</taxon>
        <taxon>Desulfobulbia</taxon>
        <taxon>Desulfobulbales</taxon>
        <taxon>Desulfocapsaceae</taxon>
        <taxon>Desulfocapsa</taxon>
    </lineage>
</organism>
<keyword evidence="7" id="KW-0472">Membrane</keyword>